<dbReference type="AlphaFoldDB" id="A0A4R3JXH4"/>
<evidence type="ECO:0000256" key="3">
    <source>
        <dbReference type="ARBA" id="ARBA00006577"/>
    </source>
</evidence>
<evidence type="ECO:0000256" key="10">
    <source>
        <dbReference type="RuleBase" id="RU003915"/>
    </source>
</evidence>
<comment type="catalytic activity">
    <reaction evidence="1 9 10">
        <text>[protein]-peptidylproline (omega=180) = [protein]-peptidylproline (omega=0)</text>
        <dbReference type="Rhea" id="RHEA:16237"/>
        <dbReference type="Rhea" id="RHEA-COMP:10747"/>
        <dbReference type="Rhea" id="RHEA-COMP:10748"/>
        <dbReference type="ChEBI" id="CHEBI:83833"/>
        <dbReference type="ChEBI" id="CHEBI:83834"/>
        <dbReference type="EC" id="5.2.1.8"/>
    </reaction>
</comment>
<comment type="subcellular location">
    <subcellularLocation>
        <location evidence="2">Cytoplasm</location>
    </subcellularLocation>
</comment>
<dbReference type="InterPro" id="IPR001179">
    <property type="entry name" value="PPIase_FKBP_dom"/>
</dbReference>
<evidence type="ECO:0000313" key="13">
    <source>
        <dbReference type="Proteomes" id="UP000295135"/>
    </source>
</evidence>
<keyword evidence="13" id="KW-1185">Reference proteome</keyword>
<evidence type="ECO:0000256" key="1">
    <source>
        <dbReference type="ARBA" id="ARBA00000971"/>
    </source>
</evidence>
<dbReference type="GO" id="GO:0042026">
    <property type="term" value="P:protein refolding"/>
    <property type="evidence" value="ECO:0007669"/>
    <property type="project" value="UniProtKB-ARBA"/>
</dbReference>
<dbReference type="RefSeq" id="WP_126462230.1">
    <property type="nucleotide sequence ID" value="NZ_AP018721.1"/>
</dbReference>
<comment type="similarity">
    <text evidence="3 10">Belongs to the FKBP-type PPIase family.</text>
</comment>
<dbReference type="GO" id="GO:0003755">
    <property type="term" value="F:peptidyl-prolyl cis-trans isomerase activity"/>
    <property type="evidence" value="ECO:0007669"/>
    <property type="project" value="UniProtKB-UniRule"/>
</dbReference>
<proteinExistence type="inferred from homology"/>
<organism evidence="12 13">
    <name type="scientific">Sulfuritortus calidifontis</name>
    <dbReference type="NCBI Taxonomy" id="1914471"/>
    <lineage>
        <taxon>Bacteria</taxon>
        <taxon>Pseudomonadati</taxon>
        <taxon>Pseudomonadota</taxon>
        <taxon>Betaproteobacteria</taxon>
        <taxon>Nitrosomonadales</taxon>
        <taxon>Thiobacillaceae</taxon>
        <taxon>Sulfuritortus</taxon>
    </lineage>
</organism>
<comment type="caution">
    <text evidence="12">The sequence shown here is derived from an EMBL/GenBank/DDBJ whole genome shotgun (WGS) entry which is preliminary data.</text>
</comment>
<sequence>MSDEVVGKNKVVYMTYSVLAENGQVMGQNDVPTGYVHGAGSGLFEKIERSLEGRKVGDRVEISLTPEEGFGEADPALILVEDLADVPPQLRRLGGEAEAQNNKGETITFRVVRIENGKVTLDGNNPLAGQNATCVVEILSLRDATPDEIKSGFPAEQGPAQVH</sequence>
<evidence type="ECO:0000256" key="5">
    <source>
        <dbReference type="ARBA" id="ARBA00023110"/>
    </source>
</evidence>
<keyword evidence="4" id="KW-0963">Cytoplasm</keyword>
<name>A0A4R3JXH4_9PROT</name>
<keyword evidence="5 9" id="KW-0697">Rotamase</keyword>
<evidence type="ECO:0000256" key="2">
    <source>
        <dbReference type="ARBA" id="ARBA00004496"/>
    </source>
</evidence>
<dbReference type="InterPro" id="IPR046357">
    <property type="entry name" value="PPIase_dom_sf"/>
</dbReference>
<comment type="function">
    <text evidence="8">Also involved in hydrogenase metallocenter assembly, probably by participating in the nickel insertion step. This function in hydrogenase biosynthesis requires chaperone activity and the presence of the metal-binding domain, but not PPIase activity.</text>
</comment>
<dbReference type="Proteomes" id="UP000295135">
    <property type="component" value="Unassembled WGS sequence"/>
</dbReference>
<keyword evidence="7 9" id="KW-0413">Isomerase</keyword>
<dbReference type="EC" id="5.2.1.8" evidence="10"/>
<protein>
    <recommendedName>
        <fullName evidence="10">Peptidyl-prolyl cis-trans isomerase</fullName>
        <ecNumber evidence="10">5.2.1.8</ecNumber>
    </recommendedName>
</protein>
<evidence type="ECO:0000256" key="6">
    <source>
        <dbReference type="ARBA" id="ARBA00023186"/>
    </source>
</evidence>
<evidence type="ECO:0000313" key="12">
    <source>
        <dbReference type="EMBL" id="TCS73035.1"/>
    </source>
</evidence>
<evidence type="ECO:0000259" key="11">
    <source>
        <dbReference type="PROSITE" id="PS50059"/>
    </source>
</evidence>
<evidence type="ECO:0000256" key="9">
    <source>
        <dbReference type="PROSITE-ProRule" id="PRU00277"/>
    </source>
</evidence>
<dbReference type="Pfam" id="PF00254">
    <property type="entry name" value="FKBP_C"/>
    <property type="match status" value="1"/>
</dbReference>
<dbReference type="PROSITE" id="PS50059">
    <property type="entry name" value="FKBP_PPIASE"/>
    <property type="match status" value="1"/>
</dbReference>
<dbReference type="Gene3D" id="3.10.50.40">
    <property type="match status" value="1"/>
</dbReference>
<dbReference type="SUPFAM" id="SSF54534">
    <property type="entry name" value="FKBP-like"/>
    <property type="match status" value="1"/>
</dbReference>
<evidence type="ECO:0000256" key="7">
    <source>
        <dbReference type="ARBA" id="ARBA00023235"/>
    </source>
</evidence>
<dbReference type="PANTHER" id="PTHR47861">
    <property type="entry name" value="FKBP-TYPE PEPTIDYL-PROLYL CIS-TRANS ISOMERASE SLYD"/>
    <property type="match status" value="1"/>
</dbReference>
<evidence type="ECO:0000256" key="8">
    <source>
        <dbReference type="ARBA" id="ARBA00037071"/>
    </source>
</evidence>
<dbReference type="PANTHER" id="PTHR47861:SF3">
    <property type="entry name" value="FKBP-TYPE PEPTIDYL-PROLYL CIS-TRANS ISOMERASE SLYD"/>
    <property type="match status" value="1"/>
</dbReference>
<accession>A0A4R3JXH4</accession>
<dbReference type="OrthoDB" id="9808891at2"/>
<evidence type="ECO:0000256" key="4">
    <source>
        <dbReference type="ARBA" id="ARBA00022490"/>
    </source>
</evidence>
<reference evidence="12 13" key="1">
    <citation type="submission" date="2019-03" db="EMBL/GenBank/DDBJ databases">
        <title>Genomic Encyclopedia of Type Strains, Phase IV (KMG-IV): sequencing the most valuable type-strain genomes for metagenomic binning, comparative biology and taxonomic classification.</title>
        <authorList>
            <person name="Goeker M."/>
        </authorList>
    </citation>
    <scope>NUCLEOTIDE SEQUENCE [LARGE SCALE GENOMIC DNA]</scope>
    <source>
        <strain evidence="12 13">DSM 103923</strain>
    </source>
</reference>
<feature type="domain" description="PPIase FKBP-type" evidence="11">
    <location>
        <begin position="9"/>
        <end position="88"/>
    </location>
</feature>
<gene>
    <name evidence="12" type="ORF">EDC61_103158</name>
</gene>
<keyword evidence="6" id="KW-0143">Chaperone</keyword>
<dbReference type="EMBL" id="SLZY01000003">
    <property type="protein sequence ID" value="TCS73035.1"/>
    <property type="molecule type" value="Genomic_DNA"/>
</dbReference>
<dbReference type="GO" id="GO:0005737">
    <property type="term" value="C:cytoplasm"/>
    <property type="evidence" value="ECO:0007669"/>
    <property type="project" value="UniProtKB-SubCell"/>
</dbReference>